<dbReference type="PANTHER" id="PTHR43620:SF7">
    <property type="entry name" value="GLYCEROPHOSPHODIESTER PHOSPHODIESTERASE GDPD5-RELATED"/>
    <property type="match status" value="1"/>
</dbReference>
<sequence>MRLSPLGATTAALLSLGLLWPTAAATAAPRPVEREQRATTTTTPARAAAERPRTTTTPVLTARATLSADFLAPGPASGAQATPANGRTGPFDGQVVPGFSGVVANGDGTFWAMPDNGFGAKANSADFLLRMYLVEPAWETAKGGKGAIRVQKFISLRDPDRKIGFPIVHERTRSRLLTGADFDIESVVRVPDGTFWVGEEFGPFLLHVDRRGRVLDAPVPFRGGKSPDNPTLGSGEAVVPRSRGFEAMAGSADGRRLYPVVEGALTTDPEKRRRVISEFDTRKKRYTARTWAYQTDTDANVVGDAHMTGKHTMVVLERDDFQGAAAVTKRVYALDLRKKDRDGYLVKTLVVDLLDIANPAEIGVDRSPGAYGVGRTFSFPFQSVETVVPLGRGRYLLANDNNFPGNDARYPGTPDDTEMIMLQLKKERVTAPSTMLIAHRGASGYRPEHTLASYELAIAQGADYIEPDVVATKDGQLVARHENEIGGTTDVSVHPEFAGRRTTKVIDGRRITGWFTEDFTLGELRTLRAVERLPQVRGANTRFDGLYQVPTLDEVIDLARHSRTADGRRIGVYPETKHPTYFADLGLALEDRLVDVLEQNGYAGADDPVVIQSFETANLQRLSRRTDLPLVQLVDCAGAPFDLVSSGDPRTYADLVTPEGLAEISGYADAVGLCKDVMIPRDAQNRLGEPTDVIRDAHRVGLSVTGWTFRLENQYLPADYRLGSDLTAPGDLRREIETYLEAGMDAFFTDNPDVGDLARRRHAAVSPAARPGVERVQAVSAAR</sequence>
<feature type="domain" description="GP-PDE" evidence="9">
    <location>
        <begin position="434"/>
        <end position="759"/>
    </location>
</feature>
<feature type="region of interest" description="Disordered" evidence="7">
    <location>
        <begin position="25"/>
        <end position="56"/>
    </location>
</feature>
<comment type="caution">
    <text evidence="10">The sequence shown here is derived from an EMBL/GenBank/DDBJ whole genome shotgun (WGS) entry which is preliminary data.</text>
</comment>
<evidence type="ECO:0000259" key="9">
    <source>
        <dbReference type="PROSITE" id="PS51704"/>
    </source>
</evidence>
<accession>A0ABS4Z5I9</accession>
<evidence type="ECO:0000256" key="5">
    <source>
        <dbReference type="ARBA" id="ARBA00022801"/>
    </source>
</evidence>
<dbReference type="InterPro" id="IPR030395">
    <property type="entry name" value="GP_PDE_dom"/>
</dbReference>
<evidence type="ECO:0000256" key="4">
    <source>
        <dbReference type="ARBA" id="ARBA00022798"/>
    </source>
</evidence>
<evidence type="ECO:0000313" key="10">
    <source>
        <dbReference type="EMBL" id="MBP2416070.1"/>
    </source>
</evidence>
<evidence type="ECO:0000256" key="8">
    <source>
        <dbReference type="SAM" id="SignalP"/>
    </source>
</evidence>
<keyword evidence="11" id="KW-1185">Reference proteome</keyword>
<gene>
    <name evidence="10" type="ORF">JOF54_000992</name>
</gene>
<dbReference type="Pfam" id="PF03009">
    <property type="entry name" value="GDPD"/>
    <property type="match status" value="1"/>
</dbReference>
<evidence type="ECO:0000256" key="3">
    <source>
        <dbReference type="ARBA" id="ARBA00022729"/>
    </source>
</evidence>
<protein>
    <recommendedName>
        <fullName evidence="2">glycerophosphodiester phosphodiesterase</fullName>
        <ecNumber evidence="2">3.1.4.46</ecNumber>
    </recommendedName>
</protein>
<dbReference type="PROSITE" id="PS51704">
    <property type="entry name" value="GP_PDE"/>
    <property type="match status" value="1"/>
</dbReference>
<dbReference type="EC" id="3.1.4.46" evidence="2"/>
<dbReference type="SUPFAM" id="SSF51695">
    <property type="entry name" value="PLC-like phosphodiesterases"/>
    <property type="match status" value="1"/>
</dbReference>
<dbReference type="PANTHER" id="PTHR43620">
    <property type="entry name" value="GLYCEROPHOSPHORYL DIESTER PHOSPHODIESTERASE"/>
    <property type="match status" value="1"/>
</dbReference>
<comment type="similarity">
    <text evidence="1">Belongs to the glycerophosphoryl diester phosphodiesterase family.</text>
</comment>
<dbReference type="Gene3D" id="3.20.20.190">
    <property type="entry name" value="Phosphatidylinositol (PI) phosphodiesterase"/>
    <property type="match status" value="1"/>
</dbReference>
<keyword evidence="3 8" id="KW-0732">Signal</keyword>
<dbReference type="EMBL" id="JAGIOB010000001">
    <property type="protein sequence ID" value="MBP2416070.1"/>
    <property type="molecule type" value="Genomic_DNA"/>
</dbReference>
<feature type="signal peptide" evidence="8">
    <location>
        <begin position="1"/>
        <end position="27"/>
    </location>
</feature>
<dbReference type="Proteomes" id="UP000758168">
    <property type="component" value="Unassembled WGS sequence"/>
</dbReference>
<keyword evidence="4" id="KW-0319">Glycerol metabolism</keyword>
<proteinExistence type="inferred from homology"/>
<evidence type="ECO:0000256" key="1">
    <source>
        <dbReference type="ARBA" id="ARBA00007277"/>
    </source>
</evidence>
<evidence type="ECO:0000256" key="2">
    <source>
        <dbReference type="ARBA" id="ARBA00012247"/>
    </source>
</evidence>
<evidence type="ECO:0000256" key="7">
    <source>
        <dbReference type="SAM" id="MobiDB-lite"/>
    </source>
</evidence>
<comment type="catalytic activity">
    <reaction evidence="6">
        <text>a sn-glycero-3-phosphodiester + H2O = an alcohol + sn-glycerol 3-phosphate + H(+)</text>
        <dbReference type="Rhea" id="RHEA:12969"/>
        <dbReference type="ChEBI" id="CHEBI:15377"/>
        <dbReference type="ChEBI" id="CHEBI:15378"/>
        <dbReference type="ChEBI" id="CHEBI:30879"/>
        <dbReference type="ChEBI" id="CHEBI:57597"/>
        <dbReference type="ChEBI" id="CHEBI:83408"/>
        <dbReference type="EC" id="3.1.4.46"/>
    </reaction>
</comment>
<dbReference type="Pfam" id="PF13449">
    <property type="entry name" value="Phytase-like"/>
    <property type="match status" value="1"/>
</dbReference>
<evidence type="ECO:0000313" key="11">
    <source>
        <dbReference type="Proteomes" id="UP000758168"/>
    </source>
</evidence>
<feature type="compositionally biased region" description="Low complexity" evidence="7">
    <location>
        <begin position="38"/>
        <end position="47"/>
    </location>
</feature>
<organism evidence="10 11">
    <name type="scientific">Microlunatus capsulatus</name>
    <dbReference type="NCBI Taxonomy" id="99117"/>
    <lineage>
        <taxon>Bacteria</taxon>
        <taxon>Bacillati</taxon>
        <taxon>Actinomycetota</taxon>
        <taxon>Actinomycetes</taxon>
        <taxon>Propionibacteriales</taxon>
        <taxon>Propionibacteriaceae</taxon>
        <taxon>Microlunatus</taxon>
    </lineage>
</organism>
<name>A0ABS4Z5I9_9ACTN</name>
<dbReference type="RefSeq" id="WP_210053533.1">
    <property type="nucleotide sequence ID" value="NZ_BAAAMH010000006.1"/>
</dbReference>
<keyword evidence="5 10" id="KW-0378">Hydrolase</keyword>
<dbReference type="InterPro" id="IPR017946">
    <property type="entry name" value="PLC-like_Pdiesterase_TIM-brl"/>
</dbReference>
<evidence type="ECO:0000256" key="6">
    <source>
        <dbReference type="ARBA" id="ARBA00047512"/>
    </source>
</evidence>
<dbReference type="CDD" id="cd08602">
    <property type="entry name" value="GDPD_ScGlpQ1_like"/>
    <property type="match status" value="1"/>
</dbReference>
<reference evidence="10 11" key="1">
    <citation type="submission" date="2021-03" db="EMBL/GenBank/DDBJ databases">
        <title>Sequencing the genomes of 1000 actinobacteria strains.</title>
        <authorList>
            <person name="Klenk H.-P."/>
        </authorList>
    </citation>
    <scope>NUCLEOTIDE SEQUENCE [LARGE SCALE GENOMIC DNA]</scope>
    <source>
        <strain evidence="10 11">DSM 12936</strain>
    </source>
</reference>
<feature type="chain" id="PRO_5045521152" description="glycerophosphodiester phosphodiesterase" evidence="8">
    <location>
        <begin position="28"/>
        <end position="783"/>
    </location>
</feature>
<dbReference type="InterPro" id="IPR027372">
    <property type="entry name" value="Phytase-like_dom"/>
</dbReference>
<dbReference type="GO" id="GO:0008889">
    <property type="term" value="F:glycerophosphodiester phosphodiesterase activity"/>
    <property type="evidence" value="ECO:0007669"/>
    <property type="project" value="UniProtKB-EC"/>
</dbReference>